<dbReference type="InterPro" id="IPR014001">
    <property type="entry name" value="Helicase_ATP-bd"/>
</dbReference>
<dbReference type="Pfam" id="PF09369">
    <property type="entry name" value="MZB"/>
    <property type="match status" value="1"/>
</dbReference>
<dbReference type="SUPFAM" id="SSF52540">
    <property type="entry name" value="P-loop containing nucleoside triphosphate hydrolases"/>
    <property type="match status" value="2"/>
</dbReference>
<dbReference type="CDD" id="cd17923">
    <property type="entry name" value="DEXHc_Hrq1-like"/>
    <property type="match status" value="1"/>
</dbReference>
<dbReference type="SMART" id="SM00490">
    <property type="entry name" value="HELICc"/>
    <property type="match status" value="1"/>
</dbReference>
<evidence type="ECO:0000259" key="3">
    <source>
        <dbReference type="PROSITE" id="PS51192"/>
    </source>
</evidence>
<dbReference type="InterPro" id="IPR001650">
    <property type="entry name" value="Helicase_C-like"/>
</dbReference>
<dbReference type="EMBL" id="CP019454">
    <property type="protein sequence ID" value="AUW94355.1"/>
    <property type="molecule type" value="Genomic_DNA"/>
</dbReference>
<dbReference type="Proteomes" id="UP000325292">
    <property type="component" value="Chromosome"/>
</dbReference>
<feature type="domain" description="Helicase C-terminal" evidence="4">
    <location>
        <begin position="921"/>
        <end position="1077"/>
    </location>
</feature>
<dbReference type="SMART" id="SM00487">
    <property type="entry name" value="DEXDc"/>
    <property type="match status" value="1"/>
</dbReference>
<evidence type="ECO:0000256" key="2">
    <source>
        <dbReference type="ARBA" id="ARBA00022840"/>
    </source>
</evidence>
<dbReference type="Pfam" id="PF00271">
    <property type="entry name" value="Helicase_C"/>
    <property type="match status" value="1"/>
</dbReference>
<protein>
    <recommendedName>
        <fullName evidence="7">DEAD/DEAH box helicase</fullName>
    </recommendedName>
</protein>
<name>A0ABN5H168_9FIRM</name>
<evidence type="ECO:0000313" key="6">
    <source>
        <dbReference type="Proteomes" id="UP000325292"/>
    </source>
</evidence>
<accession>A0ABN5H168</accession>
<dbReference type="InterPro" id="IPR027417">
    <property type="entry name" value="P-loop_NTPase"/>
</dbReference>
<evidence type="ECO:0000256" key="1">
    <source>
        <dbReference type="ARBA" id="ARBA00022741"/>
    </source>
</evidence>
<keyword evidence="2" id="KW-0067">ATP-binding</keyword>
<dbReference type="Gene3D" id="3.40.50.300">
    <property type="entry name" value="P-loop containing nucleotide triphosphate hydrolases"/>
    <property type="match status" value="2"/>
</dbReference>
<proteinExistence type="predicted"/>
<gene>
    <name evidence="5" type="ORF">BXT84_10735</name>
</gene>
<dbReference type="InterPro" id="IPR018973">
    <property type="entry name" value="MZB"/>
</dbReference>
<evidence type="ECO:0008006" key="7">
    <source>
        <dbReference type="Google" id="ProtNLM"/>
    </source>
</evidence>
<reference evidence="5 6" key="1">
    <citation type="journal article" date="2019" name="Sci. Rep.">
        <title>Sulfobacillus thermotolerans: new insights into resistance and metabolic capacities of acidophilic chemolithotrophs.</title>
        <authorList>
            <person name="Panyushkina A.E."/>
            <person name="Babenko V.V."/>
            <person name="Nikitina A.S."/>
            <person name="Selezneva O.V."/>
            <person name="Tsaplina I.A."/>
            <person name="Letarova M.A."/>
            <person name="Kostryukova E.S."/>
            <person name="Letarov A.V."/>
        </authorList>
    </citation>
    <scope>NUCLEOTIDE SEQUENCE [LARGE SCALE GENOMIC DNA]</scope>
    <source>
        <strain evidence="5 6">Kr1</strain>
    </source>
</reference>
<dbReference type="PANTHER" id="PTHR47957:SF3">
    <property type="entry name" value="ATP-DEPENDENT HELICASE HRQ1"/>
    <property type="match status" value="1"/>
</dbReference>
<organism evidence="5 6">
    <name type="scientific">Sulfobacillus thermotolerans</name>
    <dbReference type="NCBI Taxonomy" id="338644"/>
    <lineage>
        <taxon>Bacteria</taxon>
        <taxon>Bacillati</taxon>
        <taxon>Bacillota</taxon>
        <taxon>Clostridia</taxon>
        <taxon>Eubacteriales</taxon>
        <taxon>Clostridiales Family XVII. Incertae Sedis</taxon>
        <taxon>Sulfobacillus</taxon>
    </lineage>
</organism>
<dbReference type="PROSITE" id="PS51194">
    <property type="entry name" value="HELICASE_CTER"/>
    <property type="match status" value="1"/>
</dbReference>
<feature type="domain" description="Helicase ATP-binding" evidence="3">
    <location>
        <begin position="95"/>
        <end position="301"/>
    </location>
</feature>
<evidence type="ECO:0000313" key="5">
    <source>
        <dbReference type="EMBL" id="AUW94355.1"/>
    </source>
</evidence>
<dbReference type="InterPro" id="IPR011545">
    <property type="entry name" value="DEAD/DEAH_box_helicase_dom"/>
</dbReference>
<sequence length="1578" mass="178793">MINPIKLTREVQESYLRYLMTTFEIADERIREAFRRELYRDEGYINGPFLEATPPFRLGRSLRELIVAGNLSSAWLDVPSVDVDRRLYSHQDRALEKIQDNRNVIVSTGTGSGKTESFLYPIIDSLMREHIEGKLSPGIRALLLYPMNALVNDQLKRLRGLLRDIPYITFGRFTGETRDTDAQAMAEFRFAPPPNEIISRAQLRRTPPHILVTNYAMLEYLLQRPDDTPLFDGQFAGNWRFLVLDEVHTYSGASGAEVGMLIRRLKDQLNQPKLQAIGTSATIGSGEKDYVKVAQFASNLFAESFEWVVGDSRRQDIVGAARLSLEEVSPTWGRLSPQGYEVLYEWALEGKNPERIDFMEIGIATHVSQRFCVEWHTKGSKYAIYNLLVGDENIRDLSRYLEESQPLGHLIEMFSSVQSFTDRDFLSMVNLAVWAKPTDQDQSLIPARYHLFVRATEGVFLALYPEWKVFLQRHESYTLGDETYPVCELGYCRRCGAPYLVGNINESESRLVPYAPYRLQNDVHAQQFPDYFAVTVNDEEVEDDTDGILTPENLETFQFCRRCGWIASSKVKVFGGCKDDGTHELISLIKSPLSQQGYHRCVQCGAGSGRGPSRFVTGQDAAAAVVATAVYSALQPDRPADSIQLEDLGKLLVFSDSRQDAAFFAPYLETSYQRIVWRRLIWEALTREDMVGQDNPWIADVHERLLTLAEEYGMLALLSGLSVNQKSAMVWEVLLRELVSDSDIGLERVGMIAIDPIIDSKWRVPSLAHWSDTEHTWDLISVLWNEFRTVGALSLPKQVSASKVLPYESSQMPGFSRVTRAGGILPWLPEKTGYRNSRLDYVARIGIKLGWPEEAALEWARDLLNEAFTYFTDESQPWAHVNTVFSSGKTGMKVQATHLRWVLRPLAMHEVFRCNTCGRITVHNLLGVCPAWKCAGTLEPADPARLSENHYYQMYRGINPVPMVAREHTAQINSQDAQRLQEDFSQGRVSVLSCSTTFELGVDAGDLEAVFMRNVPPEPANYVQRVGRAGRRTSSAAIAVTFAQRRSHDIAQFNNPKRYVDGRVSPPRIILNNEKIARRHLHAVVTSWYFHHHPESFGSMKEFLSGANEQWEYHLQQLRQELHPVPSELKRSIERVIPPDLHEVMEIETDGWVDKLVGPNGVMTQSIDTLHDTLLQIQQVRNQMFQAGKHIDAFTRILDTLLSQHCLQFFPSHNVLPKYGFPVDLVELRIMDTSPEALRVDLTRDLGLAILEYAPGNTVVAGGLLWKSHGLLRRPGLEWRRHTYSQCRECGYFAISKPFLGLETEVCPGCGSPLSRPLTMVIPQFGFTTSLEDKPSKPGNQRPERVGARRVFFSAFGEHGEPEIRSEHLLDGTFIQWSYSRWGQFTVLNHGQYGRGYHICNTCGWAAPVKEISKRRQNKQNLDHRNSMGTPCPGSYFYTASLGHQFGTDVVLLTFSQLQNANLSFWYSLLYALLEGAIEGLSINRRDLGATLYWTGTKMTPTLVFYDDVPGGAGHVQHITENWMTVFREARMRVAGGCGCGPETSCYGCLRSYENQLFHDLLTRGSVKDFLDGVLGYR</sequence>
<dbReference type="PANTHER" id="PTHR47957">
    <property type="entry name" value="ATP-DEPENDENT HELICASE HRQ1"/>
    <property type="match status" value="1"/>
</dbReference>
<dbReference type="PROSITE" id="PS51192">
    <property type="entry name" value="HELICASE_ATP_BIND_1"/>
    <property type="match status" value="1"/>
</dbReference>
<dbReference type="Pfam" id="PF00270">
    <property type="entry name" value="DEAD"/>
    <property type="match status" value="1"/>
</dbReference>
<evidence type="ECO:0000259" key="4">
    <source>
        <dbReference type="PROSITE" id="PS51194"/>
    </source>
</evidence>
<keyword evidence="1" id="KW-0547">Nucleotide-binding</keyword>
<keyword evidence="6" id="KW-1185">Reference proteome</keyword>